<evidence type="ECO:0000256" key="3">
    <source>
        <dbReference type="ARBA" id="ARBA00023015"/>
    </source>
</evidence>
<dbReference type="Pfam" id="PF00126">
    <property type="entry name" value="HTH_1"/>
    <property type="match status" value="1"/>
</dbReference>
<dbReference type="OrthoDB" id="9786526at2"/>
<evidence type="ECO:0000313" key="8">
    <source>
        <dbReference type="Proteomes" id="UP000184096"/>
    </source>
</evidence>
<keyword evidence="5" id="KW-0804">Transcription</keyword>
<evidence type="ECO:0000313" key="7">
    <source>
        <dbReference type="EMBL" id="SHN65718.1"/>
    </source>
</evidence>
<dbReference type="PANTHER" id="PTHR30537">
    <property type="entry name" value="HTH-TYPE TRANSCRIPTIONAL REGULATOR"/>
    <property type="match status" value="1"/>
</dbReference>
<evidence type="ECO:0000256" key="4">
    <source>
        <dbReference type="ARBA" id="ARBA00023125"/>
    </source>
</evidence>
<dbReference type="GO" id="GO:0003677">
    <property type="term" value="F:DNA binding"/>
    <property type="evidence" value="ECO:0007669"/>
    <property type="project" value="UniProtKB-KW"/>
</dbReference>
<dbReference type="Gene3D" id="3.40.190.290">
    <property type="match status" value="1"/>
</dbReference>
<dbReference type="InterPro" id="IPR005119">
    <property type="entry name" value="LysR_subst-bd"/>
</dbReference>
<organism evidence="7 8">
    <name type="scientific">Bradyrhizobium erythrophlei</name>
    <dbReference type="NCBI Taxonomy" id="1437360"/>
    <lineage>
        <taxon>Bacteria</taxon>
        <taxon>Pseudomonadati</taxon>
        <taxon>Pseudomonadota</taxon>
        <taxon>Alphaproteobacteria</taxon>
        <taxon>Hyphomicrobiales</taxon>
        <taxon>Nitrobacteraceae</taxon>
        <taxon>Bradyrhizobium</taxon>
    </lineage>
</organism>
<gene>
    <name evidence="7" type="ORF">SAMN05444170_0772</name>
</gene>
<dbReference type="RefSeq" id="WP_072816769.1">
    <property type="nucleotide sequence ID" value="NZ_LT670849.1"/>
</dbReference>
<dbReference type="CDD" id="cd08422">
    <property type="entry name" value="PBP2_CrgA_like"/>
    <property type="match status" value="1"/>
</dbReference>
<evidence type="ECO:0000259" key="6">
    <source>
        <dbReference type="PROSITE" id="PS50931"/>
    </source>
</evidence>
<dbReference type="GO" id="GO:0003700">
    <property type="term" value="F:DNA-binding transcription factor activity"/>
    <property type="evidence" value="ECO:0007669"/>
    <property type="project" value="InterPro"/>
</dbReference>
<dbReference type="InterPro" id="IPR036390">
    <property type="entry name" value="WH_DNA-bd_sf"/>
</dbReference>
<reference evidence="8" key="1">
    <citation type="submission" date="2016-11" db="EMBL/GenBank/DDBJ databases">
        <authorList>
            <person name="Varghese N."/>
            <person name="Submissions S."/>
        </authorList>
    </citation>
    <scope>NUCLEOTIDE SEQUENCE [LARGE SCALE GENOMIC DNA]</scope>
    <source>
        <strain evidence="8">GAS401</strain>
    </source>
</reference>
<dbReference type="AlphaFoldDB" id="A0A1M7T4V1"/>
<keyword evidence="4 7" id="KW-0238">DNA-binding</keyword>
<dbReference type="InterPro" id="IPR058163">
    <property type="entry name" value="LysR-type_TF_proteobact-type"/>
</dbReference>
<protein>
    <submittedName>
        <fullName evidence="7">DNA-binding transcriptional regulator, LysR family</fullName>
    </submittedName>
</protein>
<dbReference type="SUPFAM" id="SSF46785">
    <property type="entry name" value="Winged helix' DNA-binding domain"/>
    <property type="match status" value="1"/>
</dbReference>
<evidence type="ECO:0000256" key="1">
    <source>
        <dbReference type="ARBA" id="ARBA00003502"/>
    </source>
</evidence>
<sequence>MDILGALGILVRVVETGSFSAVARERGLSQAAVARQVSQLEDHFRVRLFHRTTRKLNLTDDGQMLMGLARPVLDGVEGIEAALGQQSALPVGLVRVGVTVATSRFLSLRLPSLLIDHPRLKVELVVGDRVNDLIEDRLDFAMRAGEITDASLVVRRSGTAMRVVVAAPTYVKLHGEPSSPAELANHICIVHDTGPDSDVWTFVTREGPEGFRVSGGFLANDGRAAHLAARTGYGIAHLSLLEVFDDLRSGALVRLLSGFPTPGVPVNLVYPSRRHLAPRTRLVMDFIWEQFRQVLAELRTASDEGALGQHRADVRSRDLDLEIKPVVTSS</sequence>
<dbReference type="SUPFAM" id="SSF53850">
    <property type="entry name" value="Periplasmic binding protein-like II"/>
    <property type="match status" value="1"/>
</dbReference>
<dbReference type="InterPro" id="IPR000847">
    <property type="entry name" value="LysR_HTH_N"/>
</dbReference>
<dbReference type="InterPro" id="IPR036388">
    <property type="entry name" value="WH-like_DNA-bd_sf"/>
</dbReference>
<dbReference type="FunFam" id="1.10.10.10:FF:000001">
    <property type="entry name" value="LysR family transcriptional regulator"/>
    <property type="match status" value="1"/>
</dbReference>
<dbReference type="Pfam" id="PF03466">
    <property type="entry name" value="LysR_substrate"/>
    <property type="match status" value="1"/>
</dbReference>
<dbReference type="EMBL" id="LT670849">
    <property type="protein sequence ID" value="SHN65718.1"/>
    <property type="molecule type" value="Genomic_DNA"/>
</dbReference>
<dbReference type="Proteomes" id="UP000184096">
    <property type="component" value="Chromosome I"/>
</dbReference>
<keyword evidence="3" id="KW-0805">Transcription regulation</keyword>
<proteinExistence type="inferred from homology"/>
<comment type="similarity">
    <text evidence="2">Belongs to the LysR transcriptional regulatory family.</text>
</comment>
<accession>A0A1M7T4V1</accession>
<comment type="function">
    <text evidence="1">NodD regulates the expression of the nodABCFE genes which encode other nodulation proteins. NodD is also a negative regulator of its own expression. Binds flavonoids as inducers.</text>
</comment>
<dbReference type="Gene3D" id="1.10.10.10">
    <property type="entry name" value="Winged helix-like DNA-binding domain superfamily/Winged helix DNA-binding domain"/>
    <property type="match status" value="1"/>
</dbReference>
<feature type="domain" description="HTH lysR-type" evidence="6">
    <location>
        <begin position="1"/>
        <end position="59"/>
    </location>
</feature>
<keyword evidence="8" id="KW-1185">Reference proteome</keyword>
<name>A0A1M7T4V1_9BRAD</name>
<evidence type="ECO:0000256" key="5">
    <source>
        <dbReference type="ARBA" id="ARBA00023163"/>
    </source>
</evidence>
<dbReference type="PRINTS" id="PR00039">
    <property type="entry name" value="HTHLYSR"/>
</dbReference>
<dbReference type="PROSITE" id="PS50931">
    <property type="entry name" value="HTH_LYSR"/>
    <property type="match status" value="1"/>
</dbReference>
<dbReference type="PANTHER" id="PTHR30537:SF5">
    <property type="entry name" value="HTH-TYPE TRANSCRIPTIONAL ACTIVATOR TTDR-RELATED"/>
    <property type="match status" value="1"/>
</dbReference>
<evidence type="ECO:0000256" key="2">
    <source>
        <dbReference type="ARBA" id="ARBA00009437"/>
    </source>
</evidence>